<dbReference type="InterPro" id="IPR015911">
    <property type="entry name" value="Phosphoglycerate_kinase_CS"/>
</dbReference>
<proteinExistence type="inferred from homology"/>
<comment type="subunit">
    <text evidence="13">Monomer.</text>
</comment>
<dbReference type="PANTHER" id="PTHR11406">
    <property type="entry name" value="PHOSPHOGLYCERATE KINASE"/>
    <property type="match status" value="1"/>
</dbReference>
<dbReference type="AlphaFoldDB" id="A0A1I1H7E1"/>
<dbReference type="PRINTS" id="PR00477">
    <property type="entry name" value="PHGLYCKINASE"/>
</dbReference>
<evidence type="ECO:0000256" key="7">
    <source>
        <dbReference type="ARBA" id="ARBA00022490"/>
    </source>
</evidence>
<keyword evidence="18" id="KW-1185">Reference proteome</keyword>
<gene>
    <name evidence="13" type="primary">pgk</name>
    <name evidence="17" type="ORF">SAMN05660453_1294</name>
</gene>
<dbReference type="RefSeq" id="WP_091503160.1">
    <property type="nucleotide sequence ID" value="NZ_FOLI01000007.1"/>
</dbReference>
<dbReference type="FunFam" id="3.40.50.1260:FF:000007">
    <property type="entry name" value="Phosphoglycerate kinase"/>
    <property type="match status" value="1"/>
</dbReference>
<evidence type="ECO:0000256" key="12">
    <source>
        <dbReference type="ARBA" id="ARBA00023152"/>
    </source>
</evidence>
<evidence type="ECO:0000256" key="15">
    <source>
        <dbReference type="PIRSR" id="PIRSR000724-2"/>
    </source>
</evidence>
<keyword evidence="12 13" id="KW-0324">Glycolysis</keyword>
<dbReference type="PROSITE" id="PS00111">
    <property type="entry name" value="PGLYCERATE_KINASE"/>
    <property type="match status" value="1"/>
</dbReference>
<dbReference type="CDD" id="cd00318">
    <property type="entry name" value="Phosphoglycerate_kinase"/>
    <property type="match status" value="1"/>
</dbReference>
<evidence type="ECO:0000256" key="6">
    <source>
        <dbReference type="ARBA" id="ARBA00016471"/>
    </source>
</evidence>
<name>A0A1I1H7E1_9LACO</name>
<evidence type="ECO:0000256" key="10">
    <source>
        <dbReference type="ARBA" id="ARBA00022777"/>
    </source>
</evidence>
<dbReference type="UniPathway" id="UPA00109">
    <property type="reaction ID" value="UER00185"/>
</dbReference>
<keyword evidence="7 13" id="KW-0963">Cytoplasm</keyword>
<dbReference type="STRING" id="283737.SAMN05660453_1294"/>
<evidence type="ECO:0000256" key="11">
    <source>
        <dbReference type="ARBA" id="ARBA00022840"/>
    </source>
</evidence>
<evidence type="ECO:0000256" key="14">
    <source>
        <dbReference type="PIRSR" id="PIRSR000724-1"/>
    </source>
</evidence>
<feature type="binding site" evidence="14">
    <location>
        <position position="162"/>
    </location>
    <ligand>
        <name>(2R)-3-phosphoglycerate</name>
        <dbReference type="ChEBI" id="CHEBI:58272"/>
    </ligand>
</feature>
<dbReference type="InterPro" id="IPR001576">
    <property type="entry name" value="Phosphoglycerate_kinase"/>
</dbReference>
<dbReference type="SUPFAM" id="SSF53748">
    <property type="entry name" value="Phosphoglycerate kinase"/>
    <property type="match status" value="1"/>
</dbReference>
<organism evidence="17 18">
    <name type="scientific">Fructobacillus durionis</name>
    <dbReference type="NCBI Taxonomy" id="283737"/>
    <lineage>
        <taxon>Bacteria</taxon>
        <taxon>Bacillati</taxon>
        <taxon>Bacillota</taxon>
        <taxon>Bacilli</taxon>
        <taxon>Lactobacillales</taxon>
        <taxon>Lactobacillaceae</taxon>
        <taxon>Fructobacillus</taxon>
    </lineage>
</organism>
<evidence type="ECO:0000256" key="9">
    <source>
        <dbReference type="ARBA" id="ARBA00022741"/>
    </source>
</evidence>
<comment type="catalytic activity">
    <reaction evidence="1 13 16">
        <text>(2R)-3-phosphoglycerate + ATP = (2R)-3-phospho-glyceroyl phosphate + ADP</text>
        <dbReference type="Rhea" id="RHEA:14801"/>
        <dbReference type="ChEBI" id="CHEBI:30616"/>
        <dbReference type="ChEBI" id="CHEBI:57604"/>
        <dbReference type="ChEBI" id="CHEBI:58272"/>
        <dbReference type="ChEBI" id="CHEBI:456216"/>
        <dbReference type="EC" id="2.7.2.3"/>
    </reaction>
</comment>
<comment type="similarity">
    <text evidence="4 13 16">Belongs to the phosphoglycerate kinase family.</text>
</comment>
<protein>
    <recommendedName>
        <fullName evidence="6 13">Phosphoglycerate kinase</fullName>
        <ecNumber evidence="5 13">2.7.2.3</ecNumber>
    </recommendedName>
</protein>
<feature type="binding site" evidence="13 15">
    <location>
        <begin position="362"/>
        <end position="365"/>
    </location>
    <ligand>
        <name>ATP</name>
        <dbReference type="ChEBI" id="CHEBI:30616"/>
    </ligand>
</feature>
<feature type="binding site" evidence="13 15">
    <location>
        <position position="302"/>
    </location>
    <ligand>
        <name>ATP</name>
        <dbReference type="ChEBI" id="CHEBI:30616"/>
    </ligand>
</feature>
<evidence type="ECO:0000256" key="8">
    <source>
        <dbReference type="ARBA" id="ARBA00022679"/>
    </source>
</evidence>
<evidence type="ECO:0000313" key="18">
    <source>
        <dbReference type="Proteomes" id="UP000199376"/>
    </source>
</evidence>
<evidence type="ECO:0000313" key="17">
    <source>
        <dbReference type="EMBL" id="SFC19741.1"/>
    </source>
</evidence>
<feature type="binding site" evidence="13">
    <location>
        <position position="120"/>
    </location>
    <ligand>
        <name>substrate</name>
    </ligand>
</feature>
<dbReference type="Pfam" id="PF00162">
    <property type="entry name" value="PGK"/>
    <property type="match status" value="1"/>
</dbReference>
<evidence type="ECO:0000256" key="2">
    <source>
        <dbReference type="ARBA" id="ARBA00004496"/>
    </source>
</evidence>
<comment type="subcellular location">
    <subcellularLocation>
        <location evidence="2 13">Cytoplasm</location>
    </subcellularLocation>
</comment>
<keyword evidence="11 13" id="KW-0067">ATP-binding</keyword>
<feature type="binding site" evidence="13 14">
    <location>
        <begin position="22"/>
        <end position="24"/>
    </location>
    <ligand>
        <name>substrate</name>
    </ligand>
</feature>
<sequence>MAKLTVQDLKNLAGKKVLMRVDFNVPIKDGVIGNDNRIVAALPTIKHVIKENGRAVLFSHLGRIKTEDDKKELSLAPVAKRLGELLGQEVIFVPETRGAKLEAAINDLKDGQVLMVENTRFEDVKNGEYVKLESGNDPELGKYWASLGDDLFINDAFGTAHRSHASNVGIASNVDQAAAGYLMEKEIKFLGDTVENPKRPFVAIIGGAKVSDKIEVVQALLKKADKVIIGGGMAYTFDAAKGNKIGKSLFEADKVDLAKSLMEEAGDRLVLPIDAVAADNFANDAKTETVDSAAGIPDGYMGLDIGPKSVKLFQDVLADAKTVVWNGPMGVFEMPNFAKGTLAIGNELVKVTENGGTTIVGGGDSTAAVQALGVADKLSHISTGGGASLEYLEGKPLPGITSLTNK</sequence>
<feature type="binding site" evidence="14">
    <location>
        <position position="37"/>
    </location>
    <ligand>
        <name>(2R)-3-phosphoglycerate</name>
        <dbReference type="ChEBI" id="CHEBI:58272"/>
    </ligand>
</feature>
<feature type="binding site" evidence="13">
    <location>
        <position position="162"/>
    </location>
    <ligand>
        <name>substrate</name>
    </ligand>
</feature>
<dbReference type="EMBL" id="FOLI01000007">
    <property type="protein sequence ID" value="SFC19741.1"/>
    <property type="molecule type" value="Genomic_DNA"/>
</dbReference>
<evidence type="ECO:0000256" key="5">
    <source>
        <dbReference type="ARBA" id="ARBA00013061"/>
    </source>
</evidence>
<evidence type="ECO:0000256" key="4">
    <source>
        <dbReference type="ARBA" id="ARBA00008982"/>
    </source>
</evidence>
<dbReference type="InterPro" id="IPR015824">
    <property type="entry name" value="Phosphoglycerate_kinase_N"/>
</dbReference>
<feature type="binding site" evidence="13">
    <location>
        <position position="37"/>
    </location>
    <ligand>
        <name>substrate</name>
    </ligand>
</feature>
<evidence type="ECO:0000256" key="16">
    <source>
        <dbReference type="RuleBase" id="RU000532"/>
    </source>
</evidence>
<dbReference type="FunFam" id="3.40.50.1260:FF:000008">
    <property type="entry name" value="Phosphoglycerate kinase"/>
    <property type="match status" value="1"/>
</dbReference>
<reference evidence="17 18" key="1">
    <citation type="submission" date="2016-10" db="EMBL/GenBank/DDBJ databases">
        <authorList>
            <person name="de Groot N.N."/>
        </authorList>
    </citation>
    <scope>NUCLEOTIDE SEQUENCE [LARGE SCALE GENOMIC DNA]</scope>
    <source>
        <strain evidence="17 18">DSM 19113</strain>
    </source>
</reference>
<dbReference type="PANTHER" id="PTHR11406:SF23">
    <property type="entry name" value="PHOSPHOGLYCERATE KINASE 1, CHLOROPLASTIC-RELATED"/>
    <property type="match status" value="1"/>
</dbReference>
<keyword evidence="10 13" id="KW-0418">Kinase</keyword>
<feature type="binding site" evidence="13 15">
    <location>
        <position position="333"/>
    </location>
    <ligand>
        <name>ATP</name>
        <dbReference type="ChEBI" id="CHEBI:30616"/>
    </ligand>
</feature>
<accession>A0A1I1H7E1</accession>
<dbReference type="GO" id="GO:0005829">
    <property type="term" value="C:cytosol"/>
    <property type="evidence" value="ECO:0007669"/>
    <property type="project" value="TreeGrafter"/>
</dbReference>
<dbReference type="GO" id="GO:0006094">
    <property type="term" value="P:gluconeogenesis"/>
    <property type="evidence" value="ECO:0007669"/>
    <property type="project" value="TreeGrafter"/>
</dbReference>
<dbReference type="GO" id="GO:0006096">
    <property type="term" value="P:glycolytic process"/>
    <property type="evidence" value="ECO:0007669"/>
    <property type="project" value="UniProtKB-UniRule"/>
</dbReference>
<feature type="binding site" evidence="13 14">
    <location>
        <begin position="60"/>
        <end position="63"/>
    </location>
    <ligand>
        <name>substrate</name>
    </ligand>
</feature>
<evidence type="ECO:0000256" key="13">
    <source>
        <dbReference type="HAMAP-Rule" id="MF_00145"/>
    </source>
</evidence>
<dbReference type="PIRSF" id="PIRSF000724">
    <property type="entry name" value="Pgk"/>
    <property type="match status" value="1"/>
</dbReference>
<keyword evidence="8 13" id="KW-0808">Transferase</keyword>
<dbReference type="Proteomes" id="UP000199376">
    <property type="component" value="Unassembled WGS sequence"/>
</dbReference>
<evidence type="ECO:0000256" key="3">
    <source>
        <dbReference type="ARBA" id="ARBA00004838"/>
    </source>
</evidence>
<dbReference type="HAMAP" id="MF_00145">
    <property type="entry name" value="Phosphoglyc_kinase"/>
    <property type="match status" value="1"/>
</dbReference>
<keyword evidence="9 13" id="KW-0547">Nucleotide-binding</keyword>
<feature type="binding site" evidence="14">
    <location>
        <position position="120"/>
    </location>
    <ligand>
        <name>(2R)-3-phosphoglycerate</name>
        <dbReference type="ChEBI" id="CHEBI:58272"/>
    </ligand>
</feature>
<feature type="binding site" evidence="13 15">
    <location>
        <position position="213"/>
    </location>
    <ligand>
        <name>ATP</name>
        <dbReference type="ChEBI" id="CHEBI:30616"/>
    </ligand>
</feature>
<dbReference type="GO" id="GO:0004618">
    <property type="term" value="F:phosphoglycerate kinase activity"/>
    <property type="evidence" value="ECO:0007669"/>
    <property type="project" value="UniProtKB-UniRule"/>
</dbReference>
<dbReference type="EC" id="2.7.2.3" evidence="5 13"/>
<comment type="pathway">
    <text evidence="3 13">Carbohydrate degradation; glycolysis; pyruvate from D-glyceraldehyde 3-phosphate: step 2/5.</text>
</comment>
<dbReference type="GO" id="GO:0043531">
    <property type="term" value="F:ADP binding"/>
    <property type="evidence" value="ECO:0007669"/>
    <property type="project" value="TreeGrafter"/>
</dbReference>
<dbReference type="Gene3D" id="3.40.50.1260">
    <property type="entry name" value="Phosphoglycerate kinase, N-terminal domain"/>
    <property type="match status" value="2"/>
</dbReference>
<evidence type="ECO:0000256" key="1">
    <source>
        <dbReference type="ARBA" id="ARBA00000642"/>
    </source>
</evidence>
<dbReference type="GO" id="GO:0005524">
    <property type="term" value="F:ATP binding"/>
    <property type="evidence" value="ECO:0007669"/>
    <property type="project" value="UniProtKB-KW"/>
</dbReference>
<dbReference type="OrthoDB" id="9808460at2"/>
<dbReference type="InterPro" id="IPR036043">
    <property type="entry name" value="Phosphoglycerate_kinase_sf"/>
</dbReference>